<dbReference type="CDD" id="cd02440">
    <property type="entry name" value="AdoMet_MTases"/>
    <property type="match status" value="1"/>
</dbReference>
<reference evidence="3" key="2">
    <citation type="submission" date="2020-09" db="EMBL/GenBank/DDBJ databases">
        <authorList>
            <person name="Sun Q."/>
            <person name="Zhou Y."/>
        </authorList>
    </citation>
    <scope>NUCLEOTIDE SEQUENCE</scope>
    <source>
        <strain evidence="3">CGMCC 1.15371</strain>
    </source>
</reference>
<dbReference type="InterPro" id="IPR025714">
    <property type="entry name" value="Methyltranfer_dom"/>
</dbReference>
<evidence type="ECO:0000313" key="3">
    <source>
        <dbReference type="EMBL" id="GGE56683.1"/>
    </source>
</evidence>
<dbReference type="EMBL" id="BMIR01000037">
    <property type="protein sequence ID" value="GGE56683.1"/>
    <property type="molecule type" value="Genomic_DNA"/>
</dbReference>
<comment type="caution">
    <text evidence="3">The sequence shown here is derived from an EMBL/GenBank/DDBJ whole genome shotgun (WGS) entry which is preliminary data.</text>
</comment>
<sequence length="322" mass="37793">MDKPLDRVTEAYFEASEHGARTRERMHWICQHVQGSRILDIGCSQGIIPILLAREAKHVVGIDSEEEAIAFANRTLEAEELSTRQRVKFKVESILDFASEESQFDTVILGHLLDQFLDPRSLLKKVDQLLNDGGRVIITVPFGIDTQVEHKKDYYLLELIKSLPEKYGIKDLRVQYKWIGVIITRDGQVNSEMGIREDWLKKLEEGFYRIEHECFMMIEAQRDRIEQVEQRIKGLEESAGGNEMMQLEEMKQRLVQYKAEKIKAETEWMTTLNNEEQALNELEKLGKKYNQLKKRYEALSQSRLGRVTLRYWKWKRRSSGRK</sequence>
<evidence type="ECO:0000259" key="2">
    <source>
        <dbReference type="Pfam" id="PF13847"/>
    </source>
</evidence>
<dbReference type="Proteomes" id="UP000628775">
    <property type="component" value="Unassembled WGS sequence"/>
</dbReference>
<feature type="coiled-coil region" evidence="1">
    <location>
        <begin position="218"/>
        <end position="302"/>
    </location>
</feature>
<name>A0A8J2YP41_9BACL</name>
<dbReference type="InterPro" id="IPR029063">
    <property type="entry name" value="SAM-dependent_MTases_sf"/>
</dbReference>
<dbReference type="SUPFAM" id="SSF53335">
    <property type="entry name" value="S-adenosyl-L-methionine-dependent methyltransferases"/>
    <property type="match status" value="1"/>
</dbReference>
<dbReference type="PANTHER" id="PTHR43861">
    <property type="entry name" value="TRANS-ACONITATE 2-METHYLTRANSFERASE-RELATED"/>
    <property type="match status" value="1"/>
</dbReference>
<gene>
    <name evidence="3" type="ORF">GCM10011391_39510</name>
</gene>
<dbReference type="Pfam" id="PF13847">
    <property type="entry name" value="Methyltransf_31"/>
    <property type="match status" value="1"/>
</dbReference>
<protein>
    <recommendedName>
        <fullName evidence="2">Methyltransferase domain-containing protein</fullName>
    </recommendedName>
</protein>
<feature type="domain" description="Methyltransferase" evidence="2">
    <location>
        <begin position="34"/>
        <end position="142"/>
    </location>
</feature>
<keyword evidence="4" id="KW-1185">Reference proteome</keyword>
<dbReference type="Gene3D" id="3.40.50.150">
    <property type="entry name" value="Vaccinia Virus protein VP39"/>
    <property type="match status" value="1"/>
</dbReference>
<evidence type="ECO:0000256" key="1">
    <source>
        <dbReference type="SAM" id="Coils"/>
    </source>
</evidence>
<dbReference type="AlphaFoldDB" id="A0A8J2YP41"/>
<organism evidence="3 4">
    <name type="scientific">Pullulanibacillus camelliae</name>
    <dbReference type="NCBI Taxonomy" id="1707096"/>
    <lineage>
        <taxon>Bacteria</taxon>
        <taxon>Bacillati</taxon>
        <taxon>Bacillota</taxon>
        <taxon>Bacilli</taxon>
        <taxon>Bacillales</taxon>
        <taxon>Sporolactobacillaceae</taxon>
        <taxon>Pullulanibacillus</taxon>
    </lineage>
</organism>
<dbReference type="PANTHER" id="PTHR43861:SF6">
    <property type="entry name" value="METHYLTRANSFERASE TYPE 11"/>
    <property type="match status" value="1"/>
</dbReference>
<evidence type="ECO:0000313" key="4">
    <source>
        <dbReference type="Proteomes" id="UP000628775"/>
    </source>
</evidence>
<accession>A0A8J2YP41</accession>
<keyword evidence="1" id="KW-0175">Coiled coil</keyword>
<reference evidence="3" key="1">
    <citation type="journal article" date="2014" name="Int. J. Syst. Evol. Microbiol.">
        <title>Complete genome sequence of Corynebacterium casei LMG S-19264T (=DSM 44701T), isolated from a smear-ripened cheese.</title>
        <authorList>
            <consortium name="US DOE Joint Genome Institute (JGI-PGF)"/>
            <person name="Walter F."/>
            <person name="Albersmeier A."/>
            <person name="Kalinowski J."/>
            <person name="Ruckert C."/>
        </authorList>
    </citation>
    <scope>NUCLEOTIDE SEQUENCE</scope>
    <source>
        <strain evidence="3">CGMCC 1.15371</strain>
    </source>
</reference>
<dbReference type="RefSeq" id="WP_188698994.1">
    <property type="nucleotide sequence ID" value="NZ_BMIR01000037.1"/>
</dbReference>
<proteinExistence type="predicted"/>